<dbReference type="EMBL" id="JAIXMP010000025">
    <property type="protein sequence ID" value="KAI9253783.1"/>
    <property type="molecule type" value="Genomic_DNA"/>
</dbReference>
<name>A0AAD5K3Q7_9FUNG</name>
<reference evidence="3" key="1">
    <citation type="journal article" date="2022" name="IScience">
        <title>Evolution of zygomycete secretomes and the origins of terrestrial fungal ecologies.</title>
        <authorList>
            <person name="Chang Y."/>
            <person name="Wang Y."/>
            <person name="Mondo S."/>
            <person name="Ahrendt S."/>
            <person name="Andreopoulos W."/>
            <person name="Barry K."/>
            <person name="Beard J."/>
            <person name="Benny G.L."/>
            <person name="Blankenship S."/>
            <person name="Bonito G."/>
            <person name="Cuomo C."/>
            <person name="Desiro A."/>
            <person name="Gervers K.A."/>
            <person name="Hundley H."/>
            <person name="Kuo A."/>
            <person name="LaButti K."/>
            <person name="Lang B.F."/>
            <person name="Lipzen A."/>
            <person name="O'Donnell K."/>
            <person name="Pangilinan J."/>
            <person name="Reynolds N."/>
            <person name="Sandor L."/>
            <person name="Smith M.E."/>
            <person name="Tsang A."/>
            <person name="Grigoriev I.V."/>
            <person name="Stajich J.E."/>
            <person name="Spatafora J.W."/>
        </authorList>
    </citation>
    <scope>NUCLEOTIDE SEQUENCE</scope>
    <source>
        <strain evidence="3">RSA 2281</strain>
    </source>
</reference>
<gene>
    <name evidence="3" type="ORF">BDA99DRAFT_518985</name>
</gene>
<protein>
    <submittedName>
        <fullName evidence="3">Uncharacterized protein</fullName>
    </submittedName>
</protein>
<keyword evidence="4" id="KW-1185">Reference proteome</keyword>
<organism evidence="3 4">
    <name type="scientific">Phascolomyces articulosus</name>
    <dbReference type="NCBI Taxonomy" id="60185"/>
    <lineage>
        <taxon>Eukaryota</taxon>
        <taxon>Fungi</taxon>
        <taxon>Fungi incertae sedis</taxon>
        <taxon>Mucoromycota</taxon>
        <taxon>Mucoromycotina</taxon>
        <taxon>Mucoromycetes</taxon>
        <taxon>Mucorales</taxon>
        <taxon>Lichtheimiaceae</taxon>
        <taxon>Phascolomyces</taxon>
    </lineage>
</organism>
<dbReference type="Proteomes" id="UP001209540">
    <property type="component" value="Unassembled WGS sequence"/>
</dbReference>
<proteinExistence type="predicted"/>
<sequence>MTSSHAQEKAEWQDELKVKVQSHQNELQLLHTQMESERERAKRNEAEMQRVDDEMRRLQTSGDKEEELRVMKISYEKLISAKDKEIEEVEERLRERMAKDARNGDTQHTLAKKESEWERKMQAVVSQHQKELTVLHQTQQKLLDMKDKELEDFSYRLRTVTSAQQKDLEKLHQAHRAKISEMEEVNRSLNDKHNGLSMELRWATQENNDNEVKIKDQASIIAELSKERDQYREENVKMLSIINTLNRQHQQQ</sequence>
<evidence type="ECO:0000313" key="4">
    <source>
        <dbReference type="Proteomes" id="UP001209540"/>
    </source>
</evidence>
<comment type="caution">
    <text evidence="3">The sequence shown here is derived from an EMBL/GenBank/DDBJ whole genome shotgun (WGS) entry which is preliminary data.</text>
</comment>
<feature type="region of interest" description="Disordered" evidence="2">
    <location>
        <begin position="34"/>
        <end position="64"/>
    </location>
</feature>
<evidence type="ECO:0000313" key="3">
    <source>
        <dbReference type="EMBL" id="KAI9253783.1"/>
    </source>
</evidence>
<keyword evidence="1" id="KW-0175">Coiled coil</keyword>
<evidence type="ECO:0000256" key="1">
    <source>
        <dbReference type="SAM" id="Coils"/>
    </source>
</evidence>
<dbReference type="AlphaFoldDB" id="A0AAD5K3Q7"/>
<accession>A0AAD5K3Q7</accession>
<reference evidence="3" key="2">
    <citation type="submission" date="2023-02" db="EMBL/GenBank/DDBJ databases">
        <authorList>
            <consortium name="DOE Joint Genome Institute"/>
            <person name="Mondo S.J."/>
            <person name="Chang Y."/>
            <person name="Wang Y."/>
            <person name="Ahrendt S."/>
            <person name="Andreopoulos W."/>
            <person name="Barry K."/>
            <person name="Beard J."/>
            <person name="Benny G.L."/>
            <person name="Blankenship S."/>
            <person name="Bonito G."/>
            <person name="Cuomo C."/>
            <person name="Desiro A."/>
            <person name="Gervers K.A."/>
            <person name="Hundley H."/>
            <person name="Kuo A."/>
            <person name="LaButti K."/>
            <person name="Lang B.F."/>
            <person name="Lipzen A."/>
            <person name="O'Donnell K."/>
            <person name="Pangilinan J."/>
            <person name="Reynolds N."/>
            <person name="Sandor L."/>
            <person name="Smith M.W."/>
            <person name="Tsang A."/>
            <person name="Grigoriev I.V."/>
            <person name="Stajich J.E."/>
            <person name="Spatafora J.W."/>
        </authorList>
    </citation>
    <scope>NUCLEOTIDE SEQUENCE</scope>
    <source>
        <strain evidence="3">RSA 2281</strain>
    </source>
</reference>
<evidence type="ECO:0000256" key="2">
    <source>
        <dbReference type="SAM" id="MobiDB-lite"/>
    </source>
</evidence>
<feature type="coiled-coil region" evidence="1">
    <location>
        <begin position="165"/>
        <end position="241"/>
    </location>
</feature>